<protein>
    <submittedName>
        <fullName evidence="1">Uncharacterized protein</fullName>
    </submittedName>
</protein>
<accession>A0AAV7I7F7</accession>
<dbReference type="AlphaFoldDB" id="A0AAV7I7F7"/>
<dbReference type="EMBL" id="JAHXZJ010001119">
    <property type="protein sequence ID" value="KAH0554491.1"/>
    <property type="molecule type" value="Genomic_DNA"/>
</dbReference>
<keyword evidence="2" id="KW-1185">Reference proteome</keyword>
<comment type="caution">
    <text evidence="1">The sequence shown here is derived from an EMBL/GenBank/DDBJ whole genome shotgun (WGS) entry which is preliminary data.</text>
</comment>
<reference evidence="1 2" key="1">
    <citation type="journal article" date="2021" name="J. Hered.">
        <title>A chromosome-level genome assembly of the parasitoid wasp, Cotesia glomerata (Hymenoptera: Braconidae).</title>
        <authorList>
            <person name="Pinto B.J."/>
            <person name="Weis J.J."/>
            <person name="Gamble T."/>
            <person name="Ode P.J."/>
            <person name="Paul R."/>
            <person name="Zaspel J.M."/>
        </authorList>
    </citation>
    <scope>NUCLEOTIDE SEQUENCE [LARGE SCALE GENOMIC DNA]</scope>
    <source>
        <strain evidence="1">CgM1</strain>
    </source>
</reference>
<dbReference type="Proteomes" id="UP000826195">
    <property type="component" value="Unassembled WGS sequence"/>
</dbReference>
<sequence length="83" mass="9812">MSSSLLANRCLIDYSYRKMLVFWLIAALLMDLESLNSNASFVRFEQFPLTTIEPEFGHINPRLLGVFFVEEKKKVNWQRKRVN</sequence>
<gene>
    <name evidence="1" type="ORF">KQX54_010986</name>
</gene>
<evidence type="ECO:0000313" key="2">
    <source>
        <dbReference type="Proteomes" id="UP000826195"/>
    </source>
</evidence>
<proteinExistence type="predicted"/>
<evidence type="ECO:0000313" key="1">
    <source>
        <dbReference type="EMBL" id="KAH0554491.1"/>
    </source>
</evidence>
<organism evidence="1 2">
    <name type="scientific">Cotesia glomerata</name>
    <name type="common">Lepidopteran parasitic wasp</name>
    <name type="synonym">Apanteles glomeratus</name>
    <dbReference type="NCBI Taxonomy" id="32391"/>
    <lineage>
        <taxon>Eukaryota</taxon>
        <taxon>Metazoa</taxon>
        <taxon>Ecdysozoa</taxon>
        <taxon>Arthropoda</taxon>
        <taxon>Hexapoda</taxon>
        <taxon>Insecta</taxon>
        <taxon>Pterygota</taxon>
        <taxon>Neoptera</taxon>
        <taxon>Endopterygota</taxon>
        <taxon>Hymenoptera</taxon>
        <taxon>Apocrita</taxon>
        <taxon>Ichneumonoidea</taxon>
        <taxon>Braconidae</taxon>
        <taxon>Microgastrinae</taxon>
        <taxon>Cotesia</taxon>
    </lineage>
</organism>
<name>A0AAV7I7F7_COTGL</name>